<comment type="similarity">
    <text evidence="1">Belongs to the dynein light chain Tctex-type family.</text>
</comment>
<dbReference type="GO" id="GO:0045505">
    <property type="term" value="F:dynein intermediate chain binding"/>
    <property type="evidence" value="ECO:0007669"/>
    <property type="project" value="TreeGrafter"/>
</dbReference>
<protein>
    <submittedName>
        <fullName evidence="3">TCTEX1 domain-containing protein 1</fullName>
    </submittedName>
</protein>
<evidence type="ECO:0000313" key="3">
    <source>
        <dbReference type="EMBL" id="GFO10713.1"/>
    </source>
</evidence>
<name>A0AAV4AV44_9GAST</name>
<evidence type="ECO:0000313" key="4">
    <source>
        <dbReference type="Proteomes" id="UP000735302"/>
    </source>
</evidence>
<dbReference type="Proteomes" id="UP000735302">
    <property type="component" value="Unassembled WGS sequence"/>
</dbReference>
<gene>
    <name evidence="3" type="ORF">PoB_003721800</name>
</gene>
<dbReference type="GO" id="GO:0005737">
    <property type="term" value="C:cytoplasm"/>
    <property type="evidence" value="ECO:0007669"/>
    <property type="project" value="TreeGrafter"/>
</dbReference>
<keyword evidence="4" id="KW-1185">Reference proteome</keyword>
<comment type="caution">
    <text evidence="3">The sequence shown here is derived from an EMBL/GenBank/DDBJ whole genome shotgun (WGS) entry which is preliminary data.</text>
</comment>
<dbReference type="InterPro" id="IPR005334">
    <property type="entry name" value="Tctex-1-like"/>
</dbReference>
<dbReference type="AlphaFoldDB" id="A0AAV4AV44"/>
<evidence type="ECO:0000256" key="1">
    <source>
        <dbReference type="ARBA" id="ARBA00005361"/>
    </source>
</evidence>
<dbReference type="Pfam" id="PF03645">
    <property type="entry name" value="Tctex-1"/>
    <property type="match status" value="1"/>
</dbReference>
<evidence type="ECO:0000256" key="2">
    <source>
        <dbReference type="SAM" id="MobiDB-lite"/>
    </source>
</evidence>
<feature type="compositionally biased region" description="Basic residues" evidence="2">
    <location>
        <begin position="48"/>
        <end position="60"/>
    </location>
</feature>
<dbReference type="InterPro" id="IPR038586">
    <property type="entry name" value="Tctex-1-like_sf"/>
</dbReference>
<feature type="compositionally biased region" description="Basic and acidic residues" evidence="2">
    <location>
        <begin position="24"/>
        <end position="34"/>
    </location>
</feature>
<proteinExistence type="inferred from homology"/>
<organism evidence="3 4">
    <name type="scientific">Plakobranchus ocellatus</name>
    <dbReference type="NCBI Taxonomy" id="259542"/>
    <lineage>
        <taxon>Eukaryota</taxon>
        <taxon>Metazoa</taxon>
        <taxon>Spiralia</taxon>
        <taxon>Lophotrochozoa</taxon>
        <taxon>Mollusca</taxon>
        <taxon>Gastropoda</taxon>
        <taxon>Heterobranchia</taxon>
        <taxon>Euthyneura</taxon>
        <taxon>Panpulmonata</taxon>
        <taxon>Sacoglossa</taxon>
        <taxon>Placobranchoidea</taxon>
        <taxon>Plakobranchidae</taxon>
        <taxon>Plakobranchus</taxon>
    </lineage>
</organism>
<dbReference type="PANTHER" id="PTHR21255">
    <property type="entry name" value="T-COMPLEX-ASSOCIATED-TESTIS-EXPRESSED 1/ DYNEIN LIGHT CHAIN"/>
    <property type="match status" value="1"/>
</dbReference>
<dbReference type="GO" id="GO:0005868">
    <property type="term" value="C:cytoplasmic dynein complex"/>
    <property type="evidence" value="ECO:0007669"/>
    <property type="project" value="TreeGrafter"/>
</dbReference>
<dbReference type="PANTHER" id="PTHR21255:SF7">
    <property type="entry name" value="DYNEIN LIGHT CHAIN TCTEX-TYPE PROTEIN 2B"/>
    <property type="match status" value="1"/>
</dbReference>
<sequence length="185" mass="20668">MVSSGGETVSWPVIASQVRPSATGRRELETDGHSHSSFGHQPQNPQHGHCHGHGYGHHHNEHGERPGRRISHHSHTTSEGGRPGESSHDRSDRQRRISHHKDGGHKDKGHHGRTRAGSKREERVRQLEMPRFKTVVLVLVAENKEQALSVASLCLWNKATDNFASYQYSKGNLHVVAVVFGVYQE</sequence>
<feature type="region of interest" description="Disordered" evidence="2">
    <location>
        <begin position="1"/>
        <end position="123"/>
    </location>
</feature>
<dbReference type="EMBL" id="BLXT01004211">
    <property type="protein sequence ID" value="GFO10713.1"/>
    <property type="molecule type" value="Genomic_DNA"/>
</dbReference>
<dbReference type="GO" id="GO:0007018">
    <property type="term" value="P:microtubule-based movement"/>
    <property type="evidence" value="ECO:0007669"/>
    <property type="project" value="TreeGrafter"/>
</dbReference>
<dbReference type="Gene3D" id="3.30.1140.40">
    <property type="entry name" value="Tctex-1"/>
    <property type="match status" value="1"/>
</dbReference>
<accession>A0AAV4AV44</accession>
<feature type="compositionally biased region" description="Basic and acidic residues" evidence="2">
    <location>
        <begin position="85"/>
        <end position="106"/>
    </location>
</feature>
<feature type="compositionally biased region" description="Basic residues" evidence="2">
    <location>
        <begin position="107"/>
        <end position="117"/>
    </location>
</feature>
<feature type="compositionally biased region" description="Polar residues" evidence="2">
    <location>
        <begin position="35"/>
        <end position="46"/>
    </location>
</feature>
<reference evidence="3 4" key="1">
    <citation type="journal article" date="2021" name="Elife">
        <title>Chloroplast acquisition without the gene transfer in kleptoplastic sea slugs, Plakobranchus ocellatus.</title>
        <authorList>
            <person name="Maeda T."/>
            <person name="Takahashi S."/>
            <person name="Yoshida T."/>
            <person name="Shimamura S."/>
            <person name="Takaki Y."/>
            <person name="Nagai Y."/>
            <person name="Toyoda A."/>
            <person name="Suzuki Y."/>
            <person name="Arimoto A."/>
            <person name="Ishii H."/>
            <person name="Satoh N."/>
            <person name="Nishiyama T."/>
            <person name="Hasebe M."/>
            <person name="Maruyama T."/>
            <person name="Minagawa J."/>
            <person name="Obokata J."/>
            <person name="Shigenobu S."/>
        </authorList>
    </citation>
    <scope>NUCLEOTIDE SEQUENCE [LARGE SCALE GENOMIC DNA]</scope>
</reference>